<comment type="catalytic activity">
    <reaction evidence="3">
        <text>cytidine(34) in elongator tRNA(Met) + acetate + ATP = N(4)-acetylcytidine(34) in elongator tRNA(Met) + AMP + diphosphate</text>
        <dbReference type="Rhea" id="RHEA:58144"/>
        <dbReference type="Rhea" id="RHEA-COMP:10693"/>
        <dbReference type="Rhea" id="RHEA-COMP:10694"/>
        <dbReference type="ChEBI" id="CHEBI:30089"/>
        <dbReference type="ChEBI" id="CHEBI:30616"/>
        <dbReference type="ChEBI" id="CHEBI:33019"/>
        <dbReference type="ChEBI" id="CHEBI:74900"/>
        <dbReference type="ChEBI" id="CHEBI:82748"/>
        <dbReference type="ChEBI" id="CHEBI:456215"/>
    </reaction>
</comment>
<gene>
    <name evidence="3" type="primary">tmcAL</name>
    <name evidence="4" type="ORF">FHP05_00785</name>
</gene>
<dbReference type="PANTHER" id="PTHR37825">
    <property type="entry name" value="TRNA(MET) CYTIDINE ACETATE LIGASE"/>
    <property type="match status" value="1"/>
</dbReference>
<dbReference type="PANTHER" id="PTHR37825:SF1">
    <property type="entry name" value="TRNA(MET) CYTIDINE ACETATE LIGASE"/>
    <property type="match status" value="1"/>
</dbReference>
<keyword evidence="3" id="KW-0547">Nucleotide-binding</keyword>
<organism evidence="4 5">
    <name type="scientific">Cerasibacillus terrae</name>
    <dbReference type="NCBI Taxonomy" id="2498845"/>
    <lineage>
        <taxon>Bacteria</taxon>
        <taxon>Bacillati</taxon>
        <taxon>Bacillota</taxon>
        <taxon>Bacilli</taxon>
        <taxon>Bacillales</taxon>
        <taxon>Bacillaceae</taxon>
        <taxon>Cerasibacillus</taxon>
    </lineage>
</organism>
<dbReference type="InterPro" id="IPR008513">
    <property type="entry name" value="tRNA(Met)_cyd_acetate_ligase"/>
</dbReference>
<dbReference type="HAMAP" id="MF_01539">
    <property type="entry name" value="TmcAL"/>
    <property type="match status" value="1"/>
</dbReference>
<evidence type="ECO:0000313" key="5">
    <source>
        <dbReference type="Proteomes" id="UP000321574"/>
    </source>
</evidence>
<keyword evidence="3" id="KW-0694">RNA-binding</keyword>
<accession>A0A5C8P1X7</accession>
<dbReference type="AlphaFoldDB" id="A0A5C8P1X7"/>
<keyword evidence="4" id="KW-0808">Transferase</keyword>
<keyword evidence="3" id="KW-0820">tRNA-binding</keyword>
<evidence type="ECO:0000256" key="2">
    <source>
        <dbReference type="ARBA" id="ARBA00022694"/>
    </source>
</evidence>
<protein>
    <recommendedName>
        <fullName evidence="3">tRNA(Met) cytidine acetate ligase</fullName>
        <ecNumber evidence="3">6.3.4.-</ecNumber>
    </recommendedName>
</protein>
<name>A0A5C8P1X7_9BACI</name>
<dbReference type="Gene3D" id="3.40.50.620">
    <property type="entry name" value="HUPs"/>
    <property type="match status" value="1"/>
</dbReference>
<feature type="binding site" evidence="3">
    <location>
        <position position="161"/>
    </location>
    <ligand>
        <name>ATP</name>
        <dbReference type="ChEBI" id="CHEBI:30616"/>
    </ligand>
</feature>
<dbReference type="NCBIfam" id="NF010191">
    <property type="entry name" value="PRK13670.1"/>
    <property type="match status" value="1"/>
</dbReference>
<dbReference type="GO" id="GO:0006400">
    <property type="term" value="P:tRNA modification"/>
    <property type="evidence" value="ECO:0007669"/>
    <property type="project" value="UniProtKB-UniRule"/>
</dbReference>
<dbReference type="Pfam" id="PF05636">
    <property type="entry name" value="HIGH_NTase1"/>
    <property type="match status" value="1"/>
</dbReference>
<dbReference type="OrthoDB" id="9769796at2"/>
<dbReference type="GO" id="GO:0016879">
    <property type="term" value="F:ligase activity, forming carbon-nitrogen bonds"/>
    <property type="evidence" value="ECO:0007669"/>
    <property type="project" value="UniProtKB-UniRule"/>
</dbReference>
<dbReference type="GO" id="GO:0005737">
    <property type="term" value="C:cytoplasm"/>
    <property type="evidence" value="ECO:0007669"/>
    <property type="project" value="UniProtKB-SubCell"/>
</dbReference>
<dbReference type="GO" id="GO:0005524">
    <property type="term" value="F:ATP binding"/>
    <property type="evidence" value="ECO:0007669"/>
    <property type="project" value="UniProtKB-KW"/>
</dbReference>
<comment type="similarity">
    <text evidence="3">Belongs to the TmcAL family.</text>
</comment>
<dbReference type="SUPFAM" id="SSF52374">
    <property type="entry name" value="Nucleotidylyl transferase"/>
    <property type="match status" value="1"/>
</dbReference>
<comment type="subcellular location">
    <subcellularLocation>
        <location evidence="3">Cytoplasm</location>
    </subcellularLocation>
</comment>
<dbReference type="Proteomes" id="UP000321574">
    <property type="component" value="Unassembled WGS sequence"/>
</dbReference>
<sequence>MNACGLIVEYNPFHNGHLYHARQAKKITNADVLIAVMSGSFLQRGEPAIVDKYHRTKMALNSGIDLVIELPYGYAVQSSNLFAFGSVQSLHQLGVEQLCFGSESGDIQSFLNHYHMLQENKAQYQHTLKEYLTQGLPFPVANKKALEKIIPANTIDFSKPNNILGFSYIRQILEQELDIQACTIKRIKNDYHDTEITNSITSATSIRTKIIDQKENINKIKETMPFQSTKQLQSYYNKTKTWHHWELYFPYLQYKIGTMTPEELVTIEGIDEGIEYRIKKFTKKAVTFYDLMQKIKTKRYTWTRLQRMFLHILTNTKKEEMKSIKESRSIPYIRLLGMNKNGQLFLNQKKSNLSIPIVSSYQREMHPLLKIEERASYTYYSIIPPQIRRHLFKQEIQGPIILND</sequence>
<reference evidence="4 5" key="1">
    <citation type="submission" date="2019-06" db="EMBL/GenBank/DDBJ databases">
        <title>Cerasibacillus sp. nov., isolated from maize field.</title>
        <authorList>
            <person name="Lin S.-Y."/>
            <person name="Tsai C.-F."/>
            <person name="Young C.-C."/>
        </authorList>
    </citation>
    <scope>NUCLEOTIDE SEQUENCE [LARGE SCALE GENOMIC DNA]</scope>
    <source>
        <strain evidence="4 5">CC-CFT480</strain>
    </source>
</reference>
<proteinExistence type="inferred from homology"/>
<keyword evidence="2 3" id="KW-0819">tRNA processing</keyword>
<evidence type="ECO:0000256" key="1">
    <source>
        <dbReference type="ARBA" id="ARBA00022598"/>
    </source>
</evidence>
<dbReference type="EC" id="6.3.4.-" evidence="3"/>
<comment type="caution">
    <text evidence="4">The sequence shown here is derived from an EMBL/GenBank/DDBJ whole genome shotgun (WGS) entry which is preliminary data.</text>
</comment>
<keyword evidence="3" id="KW-0067">ATP-binding</keyword>
<feature type="binding site" evidence="3">
    <location>
        <begin position="7"/>
        <end position="20"/>
    </location>
    <ligand>
        <name>ATP</name>
        <dbReference type="ChEBI" id="CHEBI:30616"/>
    </ligand>
</feature>
<keyword evidence="3" id="KW-0963">Cytoplasm</keyword>
<evidence type="ECO:0000256" key="3">
    <source>
        <dbReference type="HAMAP-Rule" id="MF_01539"/>
    </source>
</evidence>
<comment type="function">
    <text evidence="3">Catalyzes the formation of N(4)-acetylcytidine (ac(4)C) at the wobble position of elongator tRNA(Met), using acetate and ATP as substrates. First activates an acetate ion to form acetyladenylate (Ac-AMP) and then transfers the acetyl group to tRNA to form ac(4)C34.</text>
</comment>
<dbReference type="RefSeq" id="WP_147665138.1">
    <property type="nucleotide sequence ID" value="NZ_VDUW01000001.1"/>
</dbReference>
<keyword evidence="1 3" id="KW-0436">Ligase</keyword>
<dbReference type="InterPro" id="IPR014729">
    <property type="entry name" value="Rossmann-like_a/b/a_fold"/>
</dbReference>
<dbReference type="EMBL" id="VDUW01000001">
    <property type="protein sequence ID" value="TXL67585.1"/>
    <property type="molecule type" value="Genomic_DNA"/>
</dbReference>
<feature type="binding site" evidence="3">
    <location>
        <begin position="186"/>
        <end position="187"/>
    </location>
    <ligand>
        <name>ATP</name>
        <dbReference type="ChEBI" id="CHEBI:30616"/>
    </ligand>
</feature>
<evidence type="ECO:0000313" key="4">
    <source>
        <dbReference type="EMBL" id="TXL67585.1"/>
    </source>
</evidence>
<keyword evidence="5" id="KW-1185">Reference proteome</keyword>
<dbReference type="GO" id="GO:0000049">
    <property type="term" value="F:tRNA binding"/>
    <property type="evidence" value="ECO:0007669"/>
    <property type="project" value="UniProtKB-KW"/>
</dbReference>
<feature type="binding site" evidence="3">
    <location>
        <position position="101"/>
    </location>
    <ligand>
        <name>ATP</name>
        <dbReference type="ChEBI" id="CHEBI:30616"/>
    </ligand>
</feature>
<dbReference type="GO" id="GO:0016740">
    <property type="term" value="F:transferase activity"/>
    <property type="evidence" value="ECO:0007669"/>
    <property type="project" value="UniProtKB-KW"/>
</dbReference>